<dbReference type="EMBL" id="CP141614">
    <property type="protein sequence ID" value="WRP13779.1"/>
    <property type="molecule type" value="Genomic_DNA"/>
</dbReference>
<proteinExistence type="predicted"/>
<dbReference type="PANTHER" id="PTHR39335">
    <property type="entry name" value="BLL4220 PROTEIN"/>
    <property type="match status" value="1"/>
</dbReference>
<protein>
    <recommendedName>
        <fullName evidence="3">Lipoprotein with Yx(FWY)xxD motif</fullName>
    </recommendedName>
</protein>
<gene>
    <name evidence="1" type="ORF">VLY81_10070</name>
</gene>
<name>A0ABZ1BLT0_9FIRM</name>
<sequence length="252" mass="27410">MRVGRWDVRRQVGLGMLAAAIWGAALAGVALGAQPTVQVRFDERLGFFLTGPEGRTLYVFARDVPGTSNCYGNCEQIWPPLVVDPGPPVAPPGLPGQLGTTTRRDGRRQVTYNGWPLYYWVGDASPGQTNGQGVNDVWWVANLAPTVQMRPHPQFGQILVGPTGLTLYTFARDQAGASSCYDTCEQNWPPLRVAHAPLAPEGLEGALGVTTRRDGTLQVTYEGLPLYYWIADRAPGDTHGHGVNDVWFVARP</sequence>
<organism evidence="1 2">
    <name type="scientific">Geochorda subterranea</name>
    <dbReference type="NCBI Taxonomy" id="3109564"/>
    <lineage>
        <taxon>Bacteria</taxon>
        <taxon>Bacillati</taxon>
        <taxon>Bacillota</taxon>
        <taxon>Limnochordia</taxon>
        <taxon>Limnochordales</taxon>
        <taxon>Geochordaceae</taxon>
        <taxon>Geochorda</taxon>
    </lineage>
</organism>
<reference evidence="2" key="1">
    <citation type="submission" date="2023-12" db="EMBL/GenBank/DDBJ databases">
        <title>Novel isolates from deep terrestrial aquifers shed light on the physiology and ecology of the class Limnochordia.</title>
        <authorList>
            <person name="Karnachuk O.V."/>
            <person name="Lukina A.P."/>
            <person name="Avakyan M.R."/>
            <person name="Kadnikov V."/>
            <person name="Begmatov S."/>
            <person name="Beletsky A.V."/>
            <person name="Mardanov A.V."/>
            <person name="Ravin N.V."/>
        </authorList>
    </citation>
    <scope>NUCLEOTIDE SEQUENCE [LARGE SCALE GENOMIC DNA]</scope>
    <source>
        <strain evidence="2">LN</strain>
    </source>
</reference>
<evidence type="ECO:0008006" key="3">
    <source>
        <dbReference type="Google" id="ProtNLM"/>
    </source>
</evidence>
<evidence type="ECO:0000313" key="2">
    <source>
        <dbReference type="Proteomes" id="UP001333102"/>
    </source>
</evidence>
<evidence type="ECO:0000313" key="1">
    <source>
        <dbReference type="EMBL" id="WRP13779.1"/>
    </source>
</evidence>
<dbReference type="InterPro" id="IPR005297">
    <property type="entry name" value="Lipoprotein_repeat"/>
</dbReference>
<dbReference type="RefSeq" id="WP_324668027.1">
    <property type="nucleotide sequence ID" value="NZ_CP141614.1"/>
</dbReference>
<accession>A0ABZ1BLT0</accession>
<keyword evidence="2" id="KW-1185">Reference proteome</keyword>
<dbReference type="Pfam" id="PF03640">
    <property type="entry name" value="Lipoprotein_15"/>
    <property type="match status" value="4"/>
</dbReference>
<dbReference type="PANTHER" id="PTHR39335:SF1">
    <property type="entry name" value="BLL4220 PROTEIN"/>
    <property type="match status" value="1"/>
</dbReference>
<dbReference type="Proteomes" id="UP001333102">
    <property type="component" value="Chromosome"/>
</dbReference>